<dbReference type="PATRIC" id="fig|1068978.7.peg.5553"/>
<dbReference type="InterPro" id="IPR000073">
    <property type="entry name" value="AB_hydrolase_1"/>
</dbReference>
<evidence type="ECO:0000313" key="3">
    <source>
        <dbReference type="Proteomes" id="UP000062973"/>
    </source>
</evidence>
<name>A0A076MWN4_AMYME</name>
<dbReference type="InterPro" id="IPR050228">
    <property type="entry name" value="Carboxylesterase_BioH"/>
</dbReference>
<dbReference type="Pfam" id="PF12697">
    <property type="entry name" value="Abhydrolase_6"/>
    <property type="match status" value="1"/>
</dbReference>
<protein>
    <submittedName>
        <fullName evidence="2">Alpha/beta hydrolase fold protein</fullName>
    </submittedName>
</protein>
<dbReference type="Gene3D" id="3.40.50.1820">
    <property type="entry name" value="alpha/beta hydrolase"/>
    <property type="match status" value="1"/>
</dbReference>
<accession>A0A076MWN4</accession>
<keyword evidence="3" id="KW-1185">Reference proteome</keyword>
<dbReference type="OrthoDB" id="3211023at2"/>
<sequence>MTTLESPVRNVMLETDRGRFAACRAGSGEPVVLVGGYLGSKEDFAPLLPLLAAAGYAAWAVDHHGQHESPGSDDPSAYTLSAMAQDVLAVIGEVGEGEPAHLVAHCAGAAVAHAAAVALPRAVRSFAPLGSLLTGSEKETAFLTWCADAVAAEGAAGLRNLVDHWVRTDPDRADLMRDRLSTTRTGHLIGFARLLCGPRAGVGELAGSGVPLLFVHGVDDEFTGSPEEYQRAARRFGRDAVAVEGAGHCVQLDRPQETAEALIGFWRAVSADRRRVPAAEGR</sequence>
<dbReference type="EMBL" id="CP009110">
    <property type="protein sequence ID" value="AIJ25264.1"/>
    <property type="molecule type" value="Genomic_DNA"/>
</dbReference>
<dbReference type="AlphaFoldDB" id="A0A076MWN4"/>
<organism evidence="2 3">
    <name type="scientific">Amycolatopsis methanolica 239</name>
    <dbReference type="NCBI Taxonomy" id="1068978"/>
    <lineage>
        <taxon>Bacteria</taxon>
        <taxon>Bacillati</taxon>
        <taxon>Actinomycetota</taxon>
        <taxon>Actinomycetes</taxon>
        <taxon>Pseudonocardiales</taxon>
        <taxon>Pseudonocardiaceae</taxon>
        <taxon>Amycolatopsis</taxon>
        <taxon>Amycolatopsis methanolica group</taxon>
    </lineage>
</organism>
<dbReference type="InterPro" id="IPR029058">
    <property type="entry name" value="AB_hydrolase_fold"/>
</dbReference>
<gene>
    <name evidence="2" type="primary">acoC</name>
    <name evidence="2" type="ORF">AMETH_5172</name>
</gene>
<dbReference type="STRING" id="1068978.AMETH_5172"/>
<dbReference type="HOGENOM" id="CLU_020336_23_0_11"/>
<evidence type="ECO:0000259" key="1">
    <source>
        <dbReference type="Pfam" id="PF12697"/>
    </source>
</evidence>
<reference evidence="2 3" key="1">
    <citation type="submission" date="2014-07" db="EMBL/GenBank/DDBJ databases">
        <title>Whole Genome Sequence of the Amycolatopsis methanolica 239.</title>
        <authorList>
            <person name="Tang B."/>
        </authorList>
    </citation>
    <scope>NUCLEOTIDE SEQUENCE [LARGE SCALE GENOMIC DNA]</scope>
    <source>
        <strain evidence="2 3">239</strain>
    </source>
</reference>
<dbReference type="RefSeq" id="WP_017984107.1">
    <property type="nucleotide sequence ID" value="NZ_AQUL01000001.1"/>
</dbReference>
<dbReference type="PANTHER" id="PTHR43194">
    <property type="entry name" value="HYDROLASE ALPHA/BETA FOLD FAMILY"/>
    <property type="match status" value="1"/>
</dbReference>
<keyword evidence="2" id="KW-0378">Hydrolase</keyword>
<proteinExistence type="predicted"/>
<evidence type="ECO:0000313" key="2">
    <source>
        <dbReference type="EMBL" id="AIJ25264.1"/>
    </source>
</evidence>
<dbReference type="Proteomes" id="UP000062973">
    <property type="component" value="Chromosome"/>
</dbReference>
<dbReference type="SUPFAM" id="SSF53474">
    <property type="entry name" value="alpha/beta-Hydrolases"/>
    <property type="match status" value="1"/>
</dbReference>
<dbReference type="PANTHER" id="PTHR43194:SF2">
    <property type="entry name" value="PEROXISOMAL MEMBRANE PROTEIN LPX1"/>
    <property type="match status" value="1"/>
</dbReference>
<dbReference type="eggNOG" id="COG2267">
    <property type="taxonomic scope" value="Bacteria"/>
</dbReference>
<dbReference type="KEGG" id="amq:AMETH_5172"/>
<feature type="domain" description="AB hydrolase-1" evidence="1">
    <location>
        <begin position="31"/>
        <end position="261"/>
    </location>
</feature>
<dbReference type="GO" id="GO:0016787">
    <property type="term" value="F:hydrolase activity"/>
    <property type="evidence" value="ECO:0007669"/>
    <property type="project" value="UniProtKB-KW"/>
</dbReference>